<proteinExistence type="predicted"/>
<evidence type="ECO:0000256" key="1">
    <source>
        <dbReference type="SAM" id="MobiDB-lite"/>
    </source>
</evidence>
<evidence type="ECO:0000313" key="2">
    <source>
        <dbReference type="EMBL" id="KAB0406529.1"/>
    </source>
</evidence>
<accession>A0A6A1QJQ6</accession>
<name>A0A6A1QJQ6_BALPH</name>
<comment type="caution">
    <text evidence="2">The sequence shown here is derived from an EMBL/GenBank/DDBJ whole genome shotgun (WGS) entry which is preliminary data.</text>
</comment>
<evidence type="ECO:0000313" key="3">
    <source>
        <dbReference type="Proteomes" id="UP000437017"/>
    </source>
</evidence>
<gene>
    <name evidence="2" type="ORF">E2I00_018709</name>
</gene>
<dbReference type="Proteomes" id="UP000437017">
    <property type="component" value="Unassembled WGS sequence"/>
</dbReference>
<keyword evidence="3" id="KW-1185">Reference proteome</keyword>
<organism evidence="2 3">
    <name type="scientific">Balaenoptera physalus</name>
    <name type="common">Fin whale</name>
    <name type="synonym">Balaena physalus</name>
    <dbReference type="NCBI Taxonomy" id="9770"/>
    <lineage>
        <taxon>Eukaryota</taxon>
        <taxon>Metazoa</taxon>
        <taxon>Chordata</taxon>
        <taxon>Craniata</taxon>
        <taxon>Vertebrata</taxon>
        <taxon>Euteleostomi</taxon>
        <taxon>Mammalia</taxon>
        <taxon>Eutheria</taxon>
        <taxon>Laurasiatheria</taxon>
        <taxon>Artiodactyla</taxon>
        <taxon>Whippomorpha</taxon>
        <taxon>Cetacea</taxon>
        <taxon>Mysticeti</taxon>
        <taxon>Balaenopteridae</taxon>
        <taxon>Balaenoptera</taxon>
    </lineage>
</organism>
<feature type="region of interest" description="Disordered" evidence="1">
    <location>
        <begin position="59"/>
        <end position="82"/>
    </location>
</feature>
<feature type="region of interest" description="Disordered" evidence="1">
    <location>
        <begin position="1"/>
        <end position="31"/>
    </location>
</feature>
<reference evidence="2 3" key="1">
    <citation type="journal article" date="2019" name="PLoS ONE">
        <title>Genomic analyses reveal an absence of contemporary introgressive admixture between fin whales and blue whales, despite known hybrids.</title>
        <authorList>
            <person name="Westbury M.V."/>
            <person name="Petersen B."/>
            <person name="Lorenzen E.D."/>
        </authorList>
    </citation>
    <scope>NUCLEOTIDE SEQUENCE [LARGE SCALE GENOMIC DNA]</scope>
    <source>
        <strain evidence="2">FinWhale-01</strain>
    </source>
</reference>
<sequence>MGPVTIISSYRAGRDSPQQMPGLTTEDTESPHCTGAVVTEPCMDEGQIAAVCHHPRAEQTEHHGGNTVLDGTRGCDMEGLWA</sequence>
<dbReference type="AlphaFoldDB" id="A0A6A1QJQ6"/>
<dbReference type="EMBL" id="SGJD01000171">
    <property type="protein sequence ID" value="KAB0406529.1"/>
    <property type="molecule type" value="Genomic_DNA"/>
</dbReference>
<protein>
    <submittedName>
        <fullName evidence="2">Uncharacterized protein</fullName>
    </submittedName>
</protein>